<evidence type="ECO:0000256" key="1">
    <source>
        <dbReference type="ARBA" id="ARBA00004651"/>
    </source>
</evidence>
<evidence type="ECO:0000313" key="9">
    <source>
        <dbReference type="EMBL" id="RFF30992.1"/>
    </source>
</evidence>
<feature type="transmembrane region" description="Helical" evidence="6">
    <location>
        <begin position="379"/>
        <end position="399"/>
    </location>
</feature>
<dbReference type="InterPro" id="IPR003838">
    <property type="entry name" value="ABC3_permease_C"/>
</dbReference>
<dbReference type="GO" id="GO:0005886">
    <property type="term" value="C:plasma membrane"/>
    <property type="evidence" value="ECO:0007669"/>
    <property type="project" value="UniProtKB-SubCell"/>
</dbReference>
<dbReference type="PANTHER" id="PTHR30287">
    <property type="entry name" value="MEMBRANE COMPONENT OF PREDICTED ABC SUPERFAMILY METABOLITE UPTAKE TRANSPORTER"/>
    <property type="match status" value="1"/>
</dbReference>
<sequence>MRLLIQSSRRFFRRHPGQLVLALAGMAAGVAVMTGVALMRDVLIDSLDGAAEALAGRDSVRVTAPGGPLDEDLFRELALRQGSPPLTPVLRQRVTVGERRFELLGIDPFSGGGRGLMPPDLLARLLASPGAAAANASTLERLGIAAGEKLTVPLGERTLELELVGPLPAGQELDDRLLMDIAALQAAAGRQGELSWIDAPAGASGWLREHLPGSLELGSAAQRRDAAARLTEGMRANLSAMGLISLAVGLFVIFSVLSFLLVQRRRSIAMLRAVGVTSGRITALLLIETAVLAGLGALIGLVLGTLLAESLIGLVRVPVAELYGLLAPAGVQPSFGLYAFVWLTAVGTALVSVAGLLGEARRIPPGRILRLPPPEPGRRFAGVIVALLLLGTSVAVVLASRSLPIAFAALFLALGGFALLAPELGVRALSALRRIAPASLPGRALALLLAGQKRIRPALAALSLALALATGLAMMVLGFRAAVDDWIDRLLRADSYVTAIQGGLEAATVERVAALPGIAETSSARRVTVADGRQLIAYDLPPRAWAGFEWLAGDGPAAFEAFRSGEVVVISEPLARRDGLDVGDEVRLETPAGERRLPVAAVYRDYASERGSIAIHAPLYRRLYDDPRRDSLGLYYSGEAIDEETLADRLHAIDPDLQLTSRESVRETTLAVFDRTFRISWALAALVAVIALIALISALLAMGLERRRDYATLRALGLTRGRLHALVVCQTAGLALAAALVAVPLSIAIHLGLSLVIQPRAFGWSLPLSWPLAPPTLMLPLALLCGLLAGLYPAWRIGRRDPAPELKAE</sequence>
<feature type="transmembrane region" description="Helical" evidence="6">
    <location>
        <begin position="238"/>
        <end position="262"/>
    </location>
</feature>
<dbReference type="InterPro" id="IPR038766">
    <property type="entry name" value="Membrane_comp_ABC_pdt"/>
</dbReference>
<feature type="domain" description="ABC3 transporter permease C-terminal" evidence="7">
    <location>
        <begin position="241"/>
        <end position="365"/>
    </location>
</feature>
<evidence type="ECO:0000313" key="10">
    <source>
        <dbReference type="Proteomes" id="UP000260351"/>
    </source>
</evidence>
<dbReference type="RefSeq" id="WP_116650229.1">
    <property type="nucleotide sequence ID" value="NZ_QUZK01000025.1"/>
</dbReference>
<feature type="transmembrane region" description="Helical" evidence="6">
    <location>
        <begin position="335"/>
        <end position="358"/>
    </location>
</feature>
<keyword evidence="2" id="KW-1003">Cell membrane</keyword>
<dbReference type="Pfam" id="PF02687">
    <property type="entry name" value="FtsX"/>
    <property type="match status" value="2"/>
</dbReference>
<feature type="transmembrane region" description="Helical" evidence="6">
    <location>
        <begin position="283"/>
        <end position="315"/>
    </location>
</feature>
<keyword evidence="3 6" id="KW-0812">Transmembrane</keyword>
<dbReference type="AlphaFoldDB" id="A0A3E1K9U5"/>
<evidence type="ECO:0000256" key="5">
    <source>
        <dbReference type="ARBA" id="ARBA00023136"/>
    </source>
</evidence>
<comment type="subcellular location">
    <subcellularLocation>
        <location evidence="1">Cell membrane</location>
        <topology evidence="1">Multi-pass membrane protein</topology>
    </subcellularLocation>
</comment>
<dbReference type="Proteomes" id="UP000260351">
    <property type="component" value="Unassembled WGS sequence"/>
</dbReference>
<name>A0A3E1K9U5_9GAMM</name>
<feature type="transmembrane region" description="Helical" evidence="6">
    <location>
        <begin position="405"/>
        <end position="426"/>
    </location>
</feature>
<reference evidence="9 10" key="1">
    <citation type="submission" date="2018-08" db="EMBL/GenBank/DDBJ databases">
        <title>Wenzhouxiangella salilacus sp. nov., a novel bacterium isolated from a saline lake in Xinjiang Province, China.</title>
        <authorList>
            <person name="Han S."/>
        </authorList>
    </citation>
    <scope>NUCLEOTIDE SEQUENCE [LARGE SCALE GENOMIC DNA]</scope>
    <source>
        <strain evidence="9 10">XDB06</strain>
    </source>
</reference>
<accession>A0A3E1K9U5</accession>
<feature type="transmembrane region" description="Helical" evidence="6">
    <location>
        <begin position="681"/>
        <end position="704"/>
    </location>
</feature>
<evidence type="ECO:0000259" key="8">
    <source>
        <dbReference type="Pfam" id="PF12704"/>
    </source>
</evidence>
<evidence type="ECO:0000259" key="7">
    <source>
        <dbReference type="Pfam" id="PF02687"/>
    </source>
</evidence>
<keyword evidence="4 6" id="KW-1133">Transmembrane helix</keyword>
<gene>
    <name evidence="9" type="ORF">DZC52_06030</name>
</gene>
<dbReference type="PANTHER" id="PTHR30287:SF2">
    <property type="entry name" value="BLL1001 PROTEIN"/>
    <property type="match status" value="1"/>
</dbReference>
<evidence type="ECO:0000256" key="3">
    <source>
        <dbReference type="ARBA" id="ARBA00022692"/>
    </source>
</evidence>
<feature type="transmembrane region" description="Helical" evidence="6">
    <location>
        <begin position="458"/>
        <end position="479"/>
    </location>
</feature>
<dbReference type="OrthoDB" id="343744at2"/>
<evidence type="ECO:0000256" key="4">
    <source>
        <dbReference type="ARBA" id="ARBA00022989"/>
    </source>
</evidence>
<evidence type="ECO:0000256" key="2">
    <source>
        <dbReference type="ARBA" id="ARBA00022475"/>
    </source>
</evidence>
<feature type="transmembrane region" description="Helical" evidence="6">
    <location>
        <begin position="725"/>
        <end position="757"/>
    </location>
</feature>
<feature type="domain" description="ABC3 transporter permease C-terminal" evidence="7">
    <location>
        <begin position="682"/>
        <end position="802"/>
    </location>
</feature>
<feature type="transmembrane region" description="Helical" evidence="6">
    <location>
        <begin position="777"/>
        <end position="795"/>
    </location>
</feature>
<feature type="domain" description="MacB-like periplasmic core" evidence="8">
    <location>
        <begin position="459"/>
        <end position="620"/>
    </location>
</feature>
<comment type="caution">
    <text evidence="9">The sequence shown here is derived from an EMBL/GenBank/DDBJ whole genome shotgun (WGS) entry which is preliminary data.</text>
</comment>
<dbReference type="InterPro" id="IPR025857">
    <property type="entry name" value="MacB_PCD"/>
</dbReference>
<feature type="transmembrane region" description="Helical" evidence="6">
    <location>
        <begin position="20"/>
        <end position="39"/>
    </location>
</feature>
<evidence type="ECO:0000256" key="6">
    <source>
        <dbReference type="SAM" id="Phobius"/>
    </source>
</evidence>
<dbReference type="EMBL" id="QUZK01000025">
    <property type="protein sequence ID" value="RFF30992.1"/>
    <property type="molecule type" value="Genomic_DNA"/>
</dbReference>
<dbReference type="Pfam" id="PF12704">
    <property type="entry name" value="MacB_PCD"/>
    <property type="match status" value="1"/>
</dbReference>
<organism evidence="9 10">
    <name type="scientific">Wenzhouxiangella sediminis</name>
    <dbReference type="NCBI Taxonomy" id="1792836"/>
    <lineage>
        <taxon>Bacteria</taxon>
        <taxon>Pseudomonadati</taxon>
        <taxon>Pseudomonadota</taxon>
        <taxon>Gammaproteobacteria</taxon>
        <taxon>Chromatiales</taxon>
        <taxon>Wenzhouxiangellaceae</taxon>
        <taxon>Wenzhouxiangella</taxon>
    </lineage>
</organism>
<protein>
    <submittedName>
        <fullName evidence="9">Uncharacterized protein</fullName>
    </submittedName>
</protein>
<proteinExistence type="predicted"/>
<keyword evidence="5 6" id="KW-0472">Membrane</keyword>
<keyword evidence="10" id="KW-1185">Reference proteome</keyword>